<dbReference type="GO" id="GO:0004832">
    <property type="term" value="F:valine-tRNA ligase activity"/>
    <property type="evidence" value="ECO:0007669"/>
    <property type="project" value="UniProtKB-EC"/>
</dbReference>
<keyword evidence="2" id="KW-1185">Reference proteome</keyword>
<organism evidence="1 2">
    <name type="scientific">Coemansia javaensis</name>
    <dbReference type="NCBI Taxonomy" id="2761396"/>
    <lineage>
        <taxon>Eukaryota</taxon>
        <taxon>Fungi</taxon>
        <taxon>Fungi incertae sedis</taxon>
        <taxon>Zoopagomycota</taxon>
        <taxon>Kickxellomycotina</taxon>
        <taxon>Kickxellomycetes</taxon>
        <taxon>Kickxellales</taxon>
        <taxon>Kickxellaceae</taxon>
        <taxon>Coemansia</taxon>
    </lineage>
</organism>
<name>A0A9W8LJ13_9FUNG</name>
<accession>A0A9W8LJ13</accession>
<keyword evidence="1" id="KW-0436">Ligase</keyword>
<comment type="caution">
    <text evidence="1">The sequence shown here is derived from an EMBL/GenBank/DDBJ whole genome shotgun (WGS) entry which is preliminary data.</text>
</comment>
<evidence type="ECO:0000313" key="1">
    <source>
        <dbReference type="EMBL" id="KAJ2781174.1"/>
    </source>
</evidence>
<dbReference type="AlphaFoldDB" id="A0A9W8LJ13"/>
<protein>
    <submittedName>
        <fullName evidence="1">Valine--tRNA ligase</fullName>
        <ecNumber evidence="1">6.1.1.9</ecNumber>
    </submittedName>
</protein>
<dbReference type="EC" id="6.1.1.9" evidence="1"/>
<dbReference type="EMBL" id="JANBUL010000113">
    <property type="protein sequence ID" value="KAJ2781174.1"/>
    <property type="molecule type" value="Genomic_DNA"/>
</dbReference>
<gene>
    <name evidence="1" type="primary">VAS1_1</name>
    <name evidence="1" type="ORF">H4R18_003044</name>
</gene>
<evidence type="ECO:0000313" key="2">
    <source>
        <dbReference type="Proteomes" id="UP001140217"/>
    </source>
</evidence>
<dbReference type="OrthoDB" id="629407at2759"/>
<dbReference type="Proteomes" id="UP001140217">
    <property type="component" value="Unassembled WGS sequence"/>
</dbReference>
<reference evidence="1" key="1">
    <citation type="submission" date="2022-07" db="EMBL/GenBank/DDBJ databases">
        <title>Phylogenomic reconstructions and comparative analyses of Kickxellomycotina fungi.</title>
        <authorList>
            <person name="Reynolds N.K."/>
            <person name="Stajich J.E."/>
            <person name="Barry K."/>
            <person name="Grigoriev I.V."/>
            <person name="Crous P."/>
            <person name="Smith M.E."/>
        </authorList>
    </citation>
    <scope>NUCLEOTIDE SEQUENCE</scope>
    <source>
        <strain evidence="1">NBRC 105414</strain>
    </source>
</reference>
<proteinExistence type="predicted"/>
<sequence length="200" mass="21180">MGQQKRSTRRCRPALPSPPTPVHGFWLYELRDVLIKYAKPIATPDADPAVCGPVLQALYTCFDQGLPFSEPRADYEGARTKSDFELVNGIAAAQGDGIATMVAGCGRIAALRSGEAVPAGCAAPPVNDQATVRLLVRGRVDFEQEIGKAEKKIAGSPGYEKAPPAVRESSAAKVAGYSAEMEVVLRSSIEALLVPRDGGE</sequence>